<dbReference type="CDD" id="cd13669">
    <property type="entry name" value="PBP2_TRAP_TM0322_like"/>
    <property type="match status" value="1"/>
</dbReference>
<dbReference type="GO" id="GO:0030288">
    <property type="term" value="C:outer membrane-bounded periplasmic space"/>
    <property type="evidence" value="ECO:0007669"/>
    <property type="project" value="InterPro"/>
</dbReference>
<dbReference type="InterPro" id="IPR004682">
    <property type="entry name" value="TRAP_DctP"/>
</dbReference>
<dbReference type="AlphaFoldDB" id="A0A072NPT5"/>
<dbReference type="RefSeq" id="WP_035194128.1">
    <property type="nucleotide sequence ID" value="NZ_JJRY01000003.1"/>
</dbReference>
<dbReference type="PANTHER" id="PTHR33376">
    <property type="match status" value="1"/>
</dbReference>
<organism evidence="3 4">
    <name type="scientific">Schinkia azotoformans MEV2011</name>
    <dbReference type="NCBI Taxonomy" id="1348973"/>
    <lineage>
        <taxon>Bacteria</taxon>
        <taxon>Bacillati</taxon>
        <taxon>Bacillota</taxon>
        <taxon>Bacilli</taxon>
        <taxon>Bacillales</taxon>
        <taxon>Bacillaceae</taxon>
        <taxon>Calidifontibacillus/Schinkia group</taxon>
        <taxon>Schinkia</taxon>
    </lineage>
</organism>
<protein>
    <submittedName>
        <fullName evidence="3">Tripartite ATP-independent periplasmic transporter solute receptor, DctP family</fullName>
    </submittedName>
</protein>
<reference evidence="3 4" key="1">
    <citation type="submission" date="2014-04" db="EMBL/GenBank/DDBJ databases">
        <title>Draft genome sequence of Bacillus azotoformans MEV2011, a (co-) denitrifying strain unable to grow in the presence of oxygen.</title>
        <authorList>
            <person name="Nielsen M."/>
            <person name="Schreiber L."/>
            <person name="Finster K."/>
            <person name="Schramm A."/>
        </authorList>
    </citation>
    <scope>NUCLEOTIDE SEQUENCE [LARGE SCALE GENOMIC DNA]</scope>
    <source>
        <strain evidence="3 4">MEV2011</strain>
    </source>
</reference>
<evidence type="ECO:0000313" key="4">
    <source>
        <dbReference type="Proteomes" id="UP000027936"/>
    </source>
</evidence>
<name>A0A072NPT5_SCHAZ</name>
<comment type="caution">
    <text evidence="3">The sequence shown here is derived from an EMBL/GenBank/DDBJ whole genome shotgun (WGS) entry which is preliminary data.</text>
</comment>
<sequence>MKKFSKWLNVFLVVMLVGMMAACSSNSKETSSAEKIGGAEGTKDEKVVINIAYGNQPGEPIDQLANKWKELAAEKSGGKIELKLYPSSQLGSEKDVVEQATMGNNVIVMAGYDFLMDYVPDAGILTAPYITDSVDDLLYLTTTDWFKELNTSLNEKGLDIVVTKTVYGERHLLTNDPVLKPEDLKGMKIRVPNNQMSIATFEALGATPTPTPLGDLYTSLQQGLIDGAENPLPVLAGVKAQEVSKHLALTGHQKFITSWVGGAKFIQSLPEDVVQILRETGNEAADFARGVLEEQNEQVLTDFQSQGVEVHEVDIAPFKDKVKPVYEAFPNWTPGLYDRIQELVASQK</sequence>
<dbReference type="PIRSF" id="PIRSF006470">
    <property type="entry name" value="DctB"/>
    <property type="match status" value="1"/>
</dbReference>
<dbReference type="Pfam" id="PF03480">
    <property type="entry name" value="DctP"/>
    <property type="match status" value="1"/>
</dbReference>
<dbReference type="InterPro" id="IPR038404">
    <property type="entry name" value="TRAP_DctP_sf"/>
</dbReference>
<dbReference type="GO" id="GO:0055085">
    <property type="term" value="P:transmembrane transport"/>
    <property type="evidence" value="ECO:0007669"/>
    <property type="project" value="InterPro"/>
</dbReference>
<evidence type="ECO:0000256" key="2">
    <source>
        <dbReference type="SAM" id="SignalP"/>
    </source>
</evidence>
<dbReference type="PROSITE" id="PS51257">
    <property type="entry name" value="PROKAR_LIPOPROTEIN"/>
    <property type="match status" value="1"/>
</dbReference>
<feature type="signal peptide" evidence="2">
    <location>
        <begin position="1"/>
        <end position="27"/>
    </location>
</feature>
<keyword evidence="1 2" id="KW-0732">Signal</keyword>
<dbReference type="NCBIfam" id="NF037995">
    <property type="entry name" value="TRAP_S1"/>
    <property type="match status" value="1"/>
</dbReference>
<dbReference type="NCBIfam" id="TIGR00787">
    <property type="entry name" value="dctP"/>
    <property type="match status" value="1"/>
</dbReference>
<evidence type="ECO:0000256" key="1">
    <source>
        <dbReference type="ARBA" id="ARBA00022729"/>
    </source>
</evidence>
<proteinExistence type="predicted"/>
<dbReference type="Gene3D" id="3.40.190.170">
    <property type="entry name" value="Bacterial extracellular solute-binding protein, family 7"/>
    <property type="match status" value="1"/>
</dbReference>
<dbReference type="Proteomes" id="UP000027936">
    <property type="component" value="Unassembled WGS sequence"/>
</dbReference>
<gene>
    <name evidence="3" type="ORF">M670_01255</name>
</gene>
<dbReference type="PANTHER" id="PTHR33376:SF3">
    <property type="entry name" value="C4-DICARBOXYLATE-BINDING PROTEIN"/>
    <property type="match status" value="1"/>
</dbReference>
<keyword evidence="3" id="KW-0675">Receptor</keyword>
<dbReference type="EMBL" id="JJRY01000003">
    <property type="protein sequence ID" value="KEF39486.1"/>
    <property type="molecule type" value="Genomic_DNA"/>
</dbReference>
<dbReference type="OrthoDB" id="2087at2"/>
<feature type="chain" id="PRO_5038631136" evidence="2">
    <location>
        <begin position="28"/>
        <end position="348"/>
    </location>
</feature>
<accession>A0A072NPT5</accession>
<dbReference type="InterPro" id="IPR018389">
    <property type="entry name" value="DctP_fam"/>
</dbReference>
<evidence type="ECO:0000313" key="3">
    <source>
        <dbReference type="EMBL" id="KEF39486.1"/>
    </source>
</evidence>
<dbReference type="PATRIC" id="fig|1348973.3.peg.1228"/>